<dbReference type="RefSeq" id="WP_245128787.1">
    <property type="nucleotide sequence ID" value="NZ_JALJEJ010000002.1"/>
</dbReference>
<protein>
    <recommendedName>
        <fullName evidence="4">DUF4468 domain-containing protein</fullName>
    </recommendedName>
</protein>
<dbReference type="AlphaFoldDB" id="A0A9X2BAN4"/>
<evidence type="ECO:0000313" key="3">
    <source>
        <dbReference type="Proteomes" id="UP001139450"/>
    </source>
</evidence>
<dbReference type="EMBL" id="JALJEJ010000002">
    <property type="protein sequence ID" value="MCJ8208952.1"/>
    <property type="molecule type" value="Genomic_DNA"/>
</dbReference>
<keyword evidence="1" id="KW-0732">Signal</keyword>
<comment type="caution">
    <text evidence="2">The sequence shown here is derived from an EMBL/GenBank/DDBJ whole genome shotgun (WGS) entry which is preliminary data.</text>
</comment>
<evidence type="ECO:0008006" key="4">
    <source>
        <dbReference type="Google" id="ProtNLM"/>
    </source>
</evidence>
<gene>
    <name evidence="2" type="ORF">MUY27_04475</name>
</gene>
<accession>A0A9X2BAN4</accession>
<sequence length="212" mass="23329">MKTAPITKLLFSIALFAIPSILFAEDKPTTAKKVALPAVKEQIMFTDTIQLNMGATAEKTVELTQEWFKNHMVSKKAGVLTADKTNGVFAATNCLILPDVTFYNFPVSPLMKYQLDVTVADGKAIVKVSSLKSVFNAFGEVQIPVEDEYNSYLSGANKKGSFRSRENYNKRADLAFSQLNSQVNGIFKSIEDALKTGNVQTMANENKVARSK</sequence>
<keyword evidence="3" id="KW-1185">Reference proteome</keyword>
<organism evidence="2 3">
    <name type="scientific">Mucilaginibacter straminoryzae</name>
    <dbReference type="NCBI Taxonomy" id="2932774"/>
    <lineage>
        <taxon>Bacteria</taxon>
        <taxon>Pseudomonadati</taxon>
        <taxon>Bacteroidota</taxon>
        <taxon>Sphingobacteriia</taxon>
        <taxon>Sphingobacteriales</taxon>
        <taxon>Sphingobacteriaceae</taxon>
        <taxon>Mucilaginibacter</taxon>
    </lineage>
</organism>
<feature type="chain" id="PRO_5040886099" description="DUF4468 domain-containing protein" evidence="1">
    <location>
        <begin position="25"/>
        <end position="212"/>
    </location>
</feature>
<reference evidence="2" key="1">
    <citation type="submission" date="2022-04" db="EMBL/GenBank/DDBJ databases">
        <title>Mucilaginibacter sp. RS28 isolated from freshwater.</title>
        <authorList>
            <person name="Ko S.-R."/>
        </authorList>
    </citation>
    <scope>NUCLEOTIDE SEQUENCE</scope>
    <source>
        <strain evidence="2">RS28</strain>
    </source>
</reference>
<evidence type="ECO:0000313" key="2">
    <source>
        <dbReference type="EMBL" id="MCJ8208952.1"/>
    </source>
</evidence>
<dbReference type="Gene3D" id="3.30.530.80">
    <property type="match status" value="1"/>
</dbReference>
<name>A0A9X2BAN4_9SPHI</name>
<proteinExistence type="predicted"/>
<dbReference type="Proteomes" id="UP001139450">
    <property type="component" value="Unassembled WGS sequence"/>
</dbReference>
<feature type="signal peptide" evidence="1">
    <location>
        <begin position="1"/>
        <end position="24"/>
    </location>
</feature>
<evidence type="ECO:0000256" key="1">
    <source>
        <dbReference type="SAM" id="SignalP"/>
    </source>
</evidence>